<evidence type="ECO:0000313" key="2">
    <source>
        <dbReference type="Proteomes" id="UP000315689"/>
    </source>
</evidence>
<dbReference type="Proteomes" id="UP000315689">
    <property type="component" value="Unassembled WGS sequence"/>
</dbReference>
<organism evidence="1 2">
    <name type="scientific">Candidatus Berkelbacteria bacterium Licking1014_7</name>
    <dbReference type="NCBI Taxonomy" id="2017147"/>
    <lineage>
        <taxon>Bacteria</taxon>
        <taxon>Candidatus Berkelbacteria</taxon>
    </lineage>
</organism>
<dbReference type="EMBL" id="VMGK01000024">
    <property type="protein sequence ID" value="TSC92493.1"/>
    <property type="molecule type" value="Genomic_DNA"/>
</dbReference>
<accession>A0A554LI05</accession>
<gene>
    <name evidence="1" type="ORF">CEN89_672</name>
</gene>
<protein>
    <submittedName>
        <fullName evidence="1">Uncharacterized protein</fullName>
    </submittedName>
</protein>
<dbReference type="AlphaFoldDB" id="A0A554LI05"/>
<name>A0A554LI05_9BACT</name>
<evidence type="ECO:0000313" key="1">
    <source>
        <dbReference type="EMBL" id="TSC92493.1"/>
    </source>
</evidence>
<comment type="caution">
    <text evidence="1">The sequence shown here is derived from an EMBL/GenBank/DDBJ whole genome shotgun (WGS) entry which is preliminary data.</text>
</comment>
<reference evidence="1 2" key="1">
    <citation type="submission" date="2017-07" db="EMBL/GenBank/DDBJ databases">
        <title>Mechanisms for carbon and nitrogen cycling indicate functional differentiation within the Candidate Phyla Radiation.</title>
        <authorList>
            <person name="Danczak R.E."/>
            <person name="Johnston M.D."/>
            <person name="Kenah C."/>
            <person name="Slattery M."/>
            <person name="Wrighton K.C."/>
            <person name="Wilkins M.J."/>
        </authorList>
    </citation>
    <scope>NUCLEOTIDE SEQUENCE [LARGE SCALE GENOMIC DNA]</scope>
    <source>
        <strain evidence="1">Licking1014_7</strain>
    </source>
</reference>
<proteinExistence type="predicted"/>
<sequence>MNVEKPENKGDFKVEPTEPERLSFDRVLLLWLEWYSVDEIRGKIAEEMAIRALGKKPIFSRVLRASEREDHQGVDFWIQFNGCTTEDGCDEEIGVQFTTAKTDSEVYRKKEEKYPRYVNVGATRPGAMPEKKPAILVQYNSSEFSRSINDFVIDCELARKNGAAMPEIVRYIPQHKHYQDPFDRISMEIIKQYRDSLSFERRRKFDGYLNQ</sequence>